<comment type="caution">
    <text evidence="1">The sequence shown here is derived from an EMBL/GenBank/DDBJ whole genome shotgun (WGS) entry which is preliminary data.</text>
</comment>
<accession>A0A1Y1WAK3</accession>
<proteinExistence type="predicted"/>
<organism evidence="1 2">
    <name type="scientific">Linderina pennispora</name>
    <dbReference type="NCBI Taxonomy" id="61395"/>
    <lineage>
        <taxon>Eukaryota</taxon>
        <taxon>Fungi</taxon>
        <taxon>Fungi incertae sedis</taxon>
        <taxon>Zoopagomycota</taxon>
        <taxon>Kickxellomycotina</taxon>
        <taxon>Kickxellomycetes</taxon>
        <taxon>Kickxellales</taxon>
        <taxon>Kickxellaceae</taxon>
        <taxon>Linderina</taxon>
    </lineage>
</organism>
<reference evidence="1 2" key="1">
    <citation type="submission" date="2016-07" db="EMBL/GenBank/DDBJ databases">
        <title>Pervasive Adenine N6-methylation of Active Genes in Fungi.</title>
        <authorList>
            <consortium name="DOE Joint Genome Institute"/>
            <person name="Mondo S.J."/>
            <person name="Dannebaum R.O."/>
            <person name="Kuo R.C."/>
            <person name="Labutti K."/>
            <person name="Haridas S."/>
            <person name="Kuo A."/>
            <person name="Salamov A."/>
            <person name="Ahrendt S.R."/>
            <person name="Lipzen A."/>
            <person name="Sullivan W."/>
            <person name="Andreopoulos W.B."/>
            <person name="Clum A."/>
            <person name="Lindquist E."/>
            <person name="Daum C."/>
            <person name="Ramamoorthy G.K."/>
            <person name="Gryganskyi A."/>
            <person name="Culley D."/>
            <person name="Magnuson J.K."/>
            <person name="James T.Y."/>
            <person name="O'Malley M.A."/>
            <person name="Stajich J.E."/>
            <person name="Spatafora J.W."/>
            <person name="Visel A."/>
            <person name="Grigoriev I.V."/>
        </authorList>
    </citation>
    <scope>NUCLEOTIDE SEQUENCE [LARGE SCALE GENOMIC DNA]</scope>
    <source>
        <strain evidence="1 2">ATCC 12442</strain>
    </source>
</reference>
<keyword evidence="2" id="KW-1185">Reference proteome</keyword>
<evidence type="ECO:0000313" key="1">
    <source>
        <dbReference type="EMBL" id="ORX70266.1"/>
    </source>
</evidence>
<evidence type="ECO:0000313" key="2">
    <source>
        <dbReference type="Proteomes" id="UP000193922"/>
    </source>
</evidence>
<evidence type="ECO:0008006" key="3">
    <source>
        <dbReference type="Google" id="ProtNLM"/>
    </source>
</evidence>
<dbReference type="RefSeq" id="XP_040743904.1">
    <property type="nucleotide sequence ID" value="XM_040887514.1"/>
</dbReference>
<dbReference type="GeneID" id="63804162"/>
<gene>
    <name evidence="1" type="ORF">DL89DRAFT_267483</name>
</gene>
<dbReference type="Proteomes" id="UP000193922">
    <property type="component" value="Unassembled WGS sequence"/>
</dbReference>
<dbReference type="OrthoDB" id="5584477at2759"/>
<name>A0A1Y1WAK3_9FUNG</name>
<sequence length="177" mass="20795">MSINTLSGFDVERSVLDDWESLIYLICWFATIGICREKADRRSLEELEDLEVRQWRRGSAKEVSKVKVKHLSELKDFGYYILDYFHSDNDIETLQDLTEDLYKALFQNPYLRKDTRCDGSRYKGTIPVRIRGEEKKSDPFKERLTKKSEIAAALLETMTQAWKDSMSTIRNQRKPSP</sequence>
<dbReference type="EMBL" id="MCFD01000006">
    <property type="protein sequence ID" value="ORX70266.1"/>
    <property type="molecule type" value="Genomic_DNA"/>
</dbReference>
<dbReference type="AlphaFoldDB" id="A0A1Y1WAK3"/>
<protein>
    <recommendedName>
        <fullName evidence="3">Fungal-type protein kinase domain-containing protein</fullName>
    </recommendedName>
</protein>